<dbReference type="GO" id="GO:0005737">
    <property type="term" value="C:cytoplasm"/>
    <property type="evidence" value="ECO:0007669"/>
    <property type="project" value="TreeGrafter"/>
</dbReference>
<dbReference type="GO" id="GO:0004038">
    <property type="term" value="F:allantoinase activity"/>
    <property type="evidence" value="ECO:0007669"/>
    <property type="project" value="TreeGrafter"/>
</dbReference>
<dbReference type="PANTHER" id="PTHR43668">
    <property type="entry name" value="ALLANTOINASE"/>
    <property type="match status" value="1"/>
</dbReference>
<reference evidence="2 3" key="1">
    <citation type="submission" date="2018-08" db="EMBL/GenBank/DDBJ databases">
        <title>A genome reference for cultivated species of the human gut microbiota.</title>
        <authorList>
            <person name="Zou Y."/>
            <person name="Xue W."/>
            <person name="Luo G."/>
        </authorList>
    </citation>
    <scope>NUCLEOTIDE SEQUENCE [LARGE SCALE GENOMIC DNA]</scope>
    <source>
        <strain evidence="2 3">AF12-11</strain>
    </source>
</reference>
<evidence type="ECO:0000259" key="1">
    <source>
        <dbReference type="Pfam" id="PF01979"/>
    </source>
</evidence>
<dbReference type="SUPFAM" id="SSF51338">
    <property type="entry name" value="Composite domain of metallo-dependent hydrolases"/>
    <property type="match status" value="1"/>
</dbReference>
<proteinExistence type="predicted"/>
<sequence length="246" mass="27379">MIYDLLIAGGTIITGDGPRQQQIAIKNGKIQELLPNDQNPQALKQYQADGCYIFPGGIDVHVHMEDLGTEEVEDWRHGSYAAASGGVTTVVDMPIDCVPSTVTAENVRKKLRRIQGKSYVDYLLWGGLSGKNLNEIPGMLKEGVVGLKSFLVECGIGDYPMTTDDVLEKAMQMAAEMDFPIMIHAESEALNQKYTNIYAKSRDYKDWTYMHPIEGETEAVSRCIYYAKKTGARIHIAHVSNGRTWM</sequence>
<dbReference type="InterPro" id="IPR011059">
    <property type="entry name" value="Metal-dep_hydrolase_composite"/>
</dbReference>
<dbReference type="SUPFAM" id="SSF51556">
    <property type="entry name" value="Metallo-dependent hydrolases"/>
    <property type="match status" value="1"/>
</dbReference>
<evidence type="ECO:0000313" key="2">
    <source>
        <dbReference type="EMBL" id="RGW53058.1"/>
    </source>
</evidence>
<feature type="domain" description="Amidohydrolase-related" evidence="1">
    <location>
        <begin position="52"/>
        <end position="235"/>
    </location>
</feature>
<gene>
    <name evidence="2" type="ORF">DWV67_08465</name>
</gene>
<dbReference type="GO" id="GO:0006145">
    <property type="term" value="P:purine nucleobase catabolic process"/>
    <property type="evidence" value="ECO:0007669"/>
    <property type="project" value="TreeGrafter"/>
</dbReference>
<dbReference type="Pfam" id="PF01979">
    <property type="entry name" value="Amidohydro_1"/>
    <property type="match status" value="1"/>
</dbReference>
<dbReference type="PANTHER" id="PTHR43668:SF2">
    <property type="entry name" value="ALLANTOINASE"/>
    <property type="match status" value="1"/>
</dbReference>
<dbReference type="Proteomes" id="UP000266376">
    <property type="component" value="Unassembled WGS sequence"/>
</dbReference>
<dbReference type="InterPro" id="IPR006680">
    <property type="entry name" value="Amidohydro-rel"/>
</dbReference>
<evidence type="ECO:0000313" key="3">
    <source>
        <dbReference type="Proteomes" id="UP000266376"/>
    </source>
</evidence>
<dbReference type="EMBL" id="QSAJ01000018">
    <property type="protein sequence ID" value="RGW53058.1"/>
    <property type="molecule type" value="Genomic_DNA"/>
</dbReference>
<organism evidence="2 3">
    <name type="scientific">Dorea formicigenerans</name>
    <dbReference type="NCBI Taxonomy" id="39486"/>
    <lineage>
        <taxon>Bacteria</taxon>
        <taxon>Bacillati</taxon>
        <taxon>Bacillota</taxon>
        <taxon>Clostridia</taxon>
        <taxon>Lachnospirales</taxon>
        <taxon>Lachnospiraceae</taxon>
        <taxon>Dorea</taxon>
    </lineage>
</organism>
<dbReference type="InterPro" id="IPR050138">
    <property type="entry name" value="DHOase/Allantoinase_Hydrolase"/>
</dbReference>
<dbReference type="InterPro" id="IPR032466">
    <property type="entry name" value="Metal_Hydrolase"/>
</dbReference>
<protein>
    <recommendedName>
        <fullName evidence="1">Amidohydrolase-related domain-containing protein</fullName>
    </recommendedName>
</protein>
<dbReference type="Gene3D" id="2.30.40.10">
    <property type="entry name" value="Urease, subunit C, domain 1"/>
    <property type="match status" value="1"/>
</dbReference>
<comment type="caution">
    <text evidence="2">The sequence shown here is derived from an EMBL/GenBank/DDBJ whole genome shotgun (WGS) entry which is preliminary data.</text>
</comment>
<dbReference type="Gene3D" id="3.20.20.140">
    <property type="entry name" value="Metal-dependent hydrolases"/>
    <property type="match status" value="1"/>
</dbReference>
<dbReference type="AlphaFoldDB" id="A0A395XKE2"/>
<name>A0A395XKE2_9FIRM</name>
<accession>A0A395XKE2</accession>